<proteinExistence type="predicted"/>
<protein>
    <submittedName>
        <fullName evidence="2">Uncharacterized protein</fullName>
    </submittedName>
</protein>
<keyword evidence="3" id="KW-1185">Reference proteome</keyword>
<sequence>MVLDKEEPTIPSNLDSFLHCTTPLIPSQFLPKSEIRNLNQLWHPFPKEKVECFTLADLWNCYDEWSAYGAGAPVILNDSDTLVQYYAPYLSAIQIFTTRSALQNLRDETDSESRDSSSDTSSDESESDKLSRWDGGSSEEGGLEHDGVSPLNDRLGYLYFQYFETLTPYQRVPLTDKITGLARRHPGLMSLRNVDLSPASWVAIAWYPIYHIPMGRTMRDLSTCFLSYHTLSSSFQDMEEDDDDMDIYERRERKEGEGISLPAFGLATYRMQGDVWISGRNGHDQEKLVSLLSVADSWLRQLNVQHHDFDFFVGIRH</sequence>
<dbReference type="PANTHER" id="PTHR31343">
    <property type="entry name" value="T15D22.8"/>
    <property type="match status" value="1"/>
</dbReference>
<reference evidence="2" key="1">
    <citation type="submission" date="2021-01" db="UniProtKB">
        <authorList>
            <consortium name="EnsemblPlants"/>
        </authorList>
    </citation>
    <scope>IDENTIFICATION</scope>
</reference>
<evidence type="ECO:0000313" key="3">
    <source>
        <dbReference type="Proteomes" id="UP000594263"/>
    </source>
</evidence>
<dbReference type="Gramene" id="Kaladp0071s0441.1.v1.1">
    <property type="protein sequence ID" value="Kaladp0071s0441.1.v1.1"/>
    <property type="gene ID" value="Kaladp0071s0441.v1.1"/>
</dbReference>
<dbReference type="EnsemblPlants" id="Kaladp0071s0441.1.v1.1">
    <property type="protein sequence ID" value="Kaladp0071s0441.1.v1.1"/>
    <property type="gene ID" value="Kaladp0071s0441.v1.1"/>
</dbReference>
<accession>A0A7N1A3C2</accession>
<evidence type="ECO:0000313" key="2">
    <source>
        <dbReference type="EnsemblPlants" id="Kaladp0071s0441.1.v1.1"/>
    </source>
</evidence>
<name>A0A7N1A3C2_KALFE</name>
<feature type="region of interest" description="Disordered" evidence="1">
    <location>
        <begin position="106"/>
        <end position="147"/>
    </location>
</feature>
<evidence type="ECO:0000256" key="1">
    <source>
        <dbReference type="SAM" id="MobiDB-lite"/>
    </source>
</evidence>
<dbReference type="OMA" id="WHMNDRW"/>
<dbReference type="PANTHER" id="PTHR31343:SF3">
    <property type="entry name" value="DUF789 DOMAIN-CONTAINING PROTEIN"/>
    <property type="match status" value="1"/>
</dbReference>
<dbReference type="Pfam" id="PF05623">
    <property type="entry name" value="DUF789"/>
    <property type="match status" value="1"/>
</dbReference>
<organism evidence="2 3">
    <name type="scientific">Kalanchoe fedtschenkoi</name>
    <name type="common">Lavender scallops</name>
    <name type="synonym">South American air plant</name>
    <dbReference type="NCBI Taxonomy" id="63787"/>
    <lineage>
        <taxon>Eukaryota</taxon>
        <taxon>Viridiplantae</taxon>
        <taxon>Streptophyta</taxon>
        <taxon>Embryophyta</taxon>
        <taxon>Tracheophyta</taxon>
        <taxon>Spermatophyta</taxon>
        <taxon>Magnoliopsida</taxon>
        <taxon>eudicotyledons</taxon>
        <taxon>Gunneridae</taxon>
        <taxon>Pentapetalae</taxon>
        <taxon>Saxifragales</taxon>
        <taxon>Crassulaceae</taxon>
        <taxon>Kalanchoe</taxon>
    </lineage>
</organism>
<dbReference type="AlphaFoldDB" id="A0A7N1A3C2"/>
<dbReference type="Proteomes" id="UP000594263">
    <property type="component" value="Unplaced"/>
</dbReference>
<feature type="compositionally biased region" description="Basic and acidic residues" evidence="1">
    <location>
        <begin position="106"/>
        <end position="117"/>
    </location>
</feature>
<dbReference type="InterPro" id="IPR008507">
    <property type="entry name" value="DUF789"/>
</dbReference>